<name>A0ABY6J7C4_9BACT</name>
<accession>A0ABY6J7C4</accession>
<keyword evidence="3" id="KW-1185">Reference proteome</keyword>
<dbReference type="RefSeq" id="WP_264283306.1">
    <property type="nucleotide sequence ID" value="NZ_CP107006.1"/>
</dbReference>
<evidence type="ECO:0000313" key="2">
    <source>
        <dbReference type="EMBL" id="UYQ95588.1"/>
    </source>
</evidence>
<dbReference type="EMBL" id="CP107006">
    <property type="protein sequence ID" value="UYQ95588.1"/>
    <property type="molecule type" value="Genomic_DNA"/>
</dbReference>
<sequence length="108" mass="12659">MESIGIALLLITGSLLILSLSIFIFNKKSIYYRWIDVSEKIAAFDYWSKYDLNWAFRESFIEDLILKNSDNQELLQRLKFVKWSKLASIVLAALFFLEALLLKIFTDI</sequence>
<evidence type="ECO:0000256" key="1">
    <source>
        <dbReference type="SAM" id="Phobius"/>
    </source>
</evidence>
<feature type="transmembrane region" description="Helical" evidence="1">
    <location>
        <begin position="6"/>
        <end position="25"/>
    </location>
</feature>
<protein>
    <submittedName>
        <fullName evidence="2">Uncharacterized protein</fullName>
    </submittedName>
</protein>
<dbReference type="Proteomes" id="UP001162741">
    <property type="component" value="Chromosome"/>
</dbReference>
<organism evidence="2 3">
    <name type="scientific">Chitinophaga horti</name>
    <dbReference type="NCBI Taxonomy" id="2920382"/>
    <lineage>
        <taxon>Bacteria</taxon>
        <taxon>Pseudomonadati</taxon>
        <taxon>Bacteroidota</taxon>
        <taxon>Chitinophagia</taxon>
        <taxon>Chitinophagales</taxon>
        <taxon>Chitinophagaceae</taxon>
        <taxon>Chitinophaga</taxon>
    </lineage>
</organism>
<evidence type="ECO:0000313" key="3">
    <source>
        <dbReference type="Proteomes" id="UP001162741"/>
    </source>
</evidence>
<keyword evidence="1" id="KW-1133">Transmembrane helix</keyword>
<gene>
    <name evidence="2" type="ORF">MKQ68_10795</name>
</gene>
<keyword evidence="1" id="KW-0472">Membrane</keyword>
<keyword evidence="1" id="KW-0812">Transmembrane</keyword>
<feature type="transmembrane region" description="Helical" evidence="1">
    <location>
        <begin position="86"/>
        <end position="105"/>
    </location>
</feature>
<reference evidence="2" key="1">
    <citation type="submission" date="2022-10" db="EMBL/GenBank/DDBJ databases">
        <title>Chitinophaga sp. nov., isolated from soil.</title>
        <authorList>
            <person name="Jeon C.O."/>
        </authorList>
    </citation>
    <scope>NUCLEOTIDE SEQUENCE</scope>
    <source>
        <strain evidence="2">R8</strain>
    </source>
</reference>
<proteinExistence type="predicted"/>